<evidence type="ECO:0000313" key="3">
    <source>
        <dbReference type="Proteomes" id="UP000324222"/>
    </source>
</evidence>
<organism evidence="2 3">
    <name type="scientific">Portunus trituberculatus</name>
    <name type="common">Swimming crab</name>
    <name type="synonym">Neptunus trituberculatus</name>
    <dbReference type="NCBI Taxonomy" id="210409"/>
    <lineage>
        <taxon>Eukaryota</taxon>
        <taxon>Metazoa</taxon>
        <taxon>Ecdysozoa</taxon>
        <taxon>Arthropoda</taxon>
        <taxon>Crustacea</taxon>
        <taxon>Multicrustacea</taxon>
        <taxon>Malacostraca</taxon>
        <taxon>Eumalacostraca</taxon>
        <taxon>Eucarida</taxon>
        <taxon>Decapoda</taxon>
        <taxon>Pleocyemata</taxon>
        <taxon>Brachyura</taxon>
        <taxon>Eubrachyura</taxon>
        <taxon>Portunoidea</taxon>
        <taxon>Portunidae</taxon>
        <taxon>Portuninae</taxon>
        <taxon>Portunus</taxon>
    </lineage>
</organism>
<dbReference type="EMBL" id="VSRR010063916">
    <property type="protein sequence ID" value="MPC83920.1"/>
    <property type="molecule type" value="Genomic_DNA"/>
</dbReference>
<dbReference type="Proteomes" id="UP000324222">
    <property type="component" value="Unassembled WGS sequence"/>
</dbReference>
<name>A0A5B7IHF8_PORTR</name>
<gene>
    <name evidence="2" type="ORF">E2C01_078642</name>
</gene>
<sequence>MKTRPGTEEINASLRLAHTLVGIRGGRSNWWPHSSPSRQTLSPDNPARKQRKQDKIPYSAAQI</sequence>
<evidence type="ECO:0000313" key="2">
    <source>
        <dbReference type="EMBL" id="MPC83920.1"/>
    </source>
</evidence>
<reference evidence="2 3" key="1">
    <citation type="submission" date="2019-05" db="EMBL/GenBank/DDBJ databases">
        <title>Another draft genome of Portunus trituberculatus and its Hox gene families provides insights of decapod evolution.</title>
        <authorList>
            <person name="Jeong J.-H."/>
            <person name="Song I."/>
            <person name="Kim S."/>
            <person name="Choi T."/>
            <person name="Kim D."/>
            <person name="Ryu S."/>
            <person name="Kim W."/>
        </authorList>
    </citation>
    <scope>NUCLEOTIDE SEQUENCE [LARGE SCALE GENOMIC DNA]</scope>
    <source>
        <tissue evidence="2">Muscle</tissue>
    </source>
</reference>
<protein>
    <submittedName>
        <fullName evidence="2">Uncharacterized protein</fullName>
    </submittedName>
</protein>
<accession>A0A5B7IHF8</accession>
<keyword evidence="3" id="KW-1185">Reference proteome</keyword>
<proteinExistence type="predicted"/>
<dbReference type="AlphaFoldDB" id="A0A5B7IHF8"/>
<feature type="region of interest" description="Disordered" evidence="1">
    <location>
        <begin position="25"/>
        <end position="63"/>
    </location>
</feature>
<feature type="compositionally biased region" description="Polar residues" evidence="1">
    <location>
        <begin position="31"/>
        <end position="43"/>
    </location>
</feature>
<comment type="caution">
    <text evidence="2">The sequence shown here is derived from an EMBL/GenBank/DDBJ whole genome shotgun (WGS) entry which is preliminary data.</text>
</comment>
<evidence type="ECO:0000256" key="1">
    <source>
        <dbReference type="SAM" id="MobiDB-lite"/>
    </source>
</evidence>